<organism evidence="6 7">
    <name type="scientific">Bradyrhizobium brasilense</name>
    <dbReference type="NCBI Taxonomy" id="1419277"/>
    <lineage>
        <taxon>Bacteria</taxon>
        <taxon>Pseudomonadati</taxon>
        <taxon>Pseudomonadota</taxon>
        <taxon>Alphaproteobacteria</taxon>
        <taxon>Hyphomicrobiales</taxon>
        <taxon>Nitrobacteraceae</taxon>
        <taxon>Bradyrhizobium</taxon>
    </lineage>
</organism>
<dbReference type="PANTHER" id="PTHR33254:SF4">
    <property type="entry name" value="4-HYDROXY-4-METHYL-2-OXOGLUTARATE ALDOLASE 3-RELATED"/>
    <property type="match status" value="1"/>
</dbReference>
<reference evidence="6 7" key="1">
    <citation type="submission" date="2016-10" db="EMBL/GenBank/DDBJ databases">
        <authorList>
            <person name="de Groot N.N."/>
        </authorList>
    </citation>
    <scope>NUCLEOTIDE SEQUENCE [LARGE SCALE GENOMIC DNA]</scope>
    <source>
        <strain evidence="6 7">R5</strain>
    </source>
</reference>
<evidence type="ECO:0000313" key="7">
    <source>
        <dbReference type="Proteomes" id="UP000199245"/>
    </source>
</evidence>
<evidence type="ECO:0000256" key="1">
    <source>
        <dbReference type="ARBA" id="ARBA00001968"/>
    </source>
</evidence>
<dbReference type="EMBL" id="FMZW01000099">
    <property type="protein sequence ID" value="SDF99085.1"/>
    <property type="molecule type" value="Genomic_DNA"/>
</dbReference>
<sequence>MTESLTERLSRCYTGVVHDVMRGRGLADFTLPPEITPLVPEKVLCGPVFTIEGHVDDRAEAHQTLLEWTGLLSKAKPGHIWVCQPNDRVIAQMGELSAETLQKKGVLGCVIDGNIRDVNFILKIGFQCWRRRHTPRDVVGRWLPRGFDVPITIGDVLIRPGDYLIGDRDGVIRVPRELVGAVTDEAAVAMNTENKVRKAILDGMDPREAYLTYGKF</sequence>
<evidence type="ECO:0000256" key="5">
    <source>
        <dbReference type="PIRSR" id="PIRSR605493-1"/>
    </source>
</evidence>
<keyword evidence="5" id="KW-0479">Metal-binding</keyword>
<dbReference type="AlphaFoldDB" id="A0A1G7QKT1"/>
<keyword evidence="5" id="KW-0460">Magnesium</keyword>
<dbReference type="InterPro" id="IPR005493">
    <property type="entry name" value="RraA/RraA-like"/>
</dbReference>
<feature type="binding site" evidence="5">
    <location>
        <position position="116"/>
    </location>
    <ligand>
        <name>substrate</name>
    </ligand>
</feature>
<gene>
    <name evidence="6" type="ORF">SAMN05216337_10994</name>
</gene>
<comment type="cofactor">
    <cofactor evidence="1">
        <name>a divalent metal cation</name>
        <dbReference type="ChEBI" id="CHEBI:60240"/>
    </cofactor>
</comment>
<dbReference type="Pfam" id="PF03737">
    <property type="entry name" value="RraA-like"/>
    <property type="match status" value="1"/>
</dbReference>
<dbReference type="InterPro" id="IPR036704">
    <property type="entry name" value="RraA/RraA-like_sf"/>
</dbReference>
<feature type="binding site" evidence="5">
    <location>
        <position position="117"/>
    </location>
    <ligand>
        <name>Mg(2+)</name>
        <dbReference type="ChEBI" id="CHEBI:18420"/>
    </ligand>
</feature>
<evidence type="ECO:0000256" key="3">
    <source>
        <dbReference type="ARBA" id="ARBA00029596"/>
    </source>
</evidence>
<name>A0A1G7QKT1_9BRAD</name>
<dbReference type="PANTHER" id="PTHR33254">
    <property type="entry name" value="4-HYDROXY-4-METHYL-2-OXOGLUTARATE ALDOLASE 3-RELATED"/>
    <property type="match status" value="1"/>
</dbReference>
<comment type="cofactor">
    <cofactor evidence="5">
        <name>Mg(2+)</name>
        <dbReference type="ChEBI" id="CHEBI:18420"/>
    </cofactor>
</comment>
<evidence type="ECO:0000256" key="2">
    <source>
        <dbReference type="ARBA" id="ARBA00016549"/>
    </source>
</evidence>
<evidence type="ECO:0000313" key="6">
    <source>
        <dbReference type="EMBL" id="SDF99085.1"/>
    </source>
</evidence>
<evidence type="ECO:0000256" key="4">
    <source>
        <dbReference type="ARBA" id="ARBA00030169"/>
    </source>
</evidence>
<dbReference type="CDD" id="cd16841">
    <property type="entry name" value="RraA_family"/>
    <property type="match status" value="1"/>
</dbReference>
<dbReference type="RefSeq" id="WP_092090594.1">
    <property type="nucleotide sequence ID" value="NZ_FMZW01000099.1"/>
</dbReference>
<protein>
    <recommendedName>
        <fullName evidence="2">Putative 4-hydroxy-4-methyl-2-oxoglutarate aldolase</fullName>
    </recommendedName>
    <alternativeName>
        <fullName evidence="3">Regulator of ribonuclease activity homolog</fullName>
    </alternativeName>
    <alternativeName>
        <fullName evidence="4">RraA-like protein</fullName>
    </alternativeName>
</protein>
<dbReference type="SUPFAM" id="SSF89562">
    <property type="entry name" value="RraA-like"/>
    <property type="match status" value="1"/>
</dbReference>
<dbReference type="Gene3D" id="3.50.30.40">
    <property type="entry name" value="Ribonuclease E inhibitor RraA/RraA-like"/>
    <property type="match status" value="1"/>
</dbReference>
<dbReference type="GO" id="GO:0046872">
    <property type="term" value="F:metal ion binding"/>
    <property type="evidence" value="ECO:0007669"/>
    <property type="project" value="UniProtKB-KW"/>
</dbReference>
<dbReference type="Proteomes" id="UP000199245">
    <property type="component" value="Unassembled WGS sequence"/>
</dbReference>
<proteinExistence type="predicted"/>
<accession>A0A1G7QKT1</accession>